<dbReference type="KEGG" id="clup:CLUP02_10590"/>
<sequence length="72" mass="7902">MMRRRSTVAGFFTALLYGFGTQDAKALESIDASAYRCYLASNDGRFARHRSVISTSQGGRHGLGASHAVRYE</sequence>
<evidence type="ECO:0000256" key="1">
    <source>
        <dbReference type="SAM" id="SignalP"/>
    </source>
</evidence>
<reference evidence="2" key="1">
    <citation type="journal article" date="2021" name="Mol. Plant Microbe Interact.">
        <title>Complete Genome Sequence of the Plant-Pathogenic Fungus Colletotrichum lupini.</title>
        <authorList>
            <person name="Baroncelli R."/>
            <person name="Pensec F."/>
            <person name="Da Lio D."/>
            <person name="Boufleur T."/>
            <person name="Vicente I."/>
            <person name="Sarrocco S."/>
            <person name="Picot A."/>
            <person name="Baraldi E."/>
            <person name="Sukno S."/>
            <person name="Thon M."/>
            <person name="Le Floch G."/>
        </authorList>
    </citation>
    <scope>NUCLEOTIDE SEQUENCE</scope>
    <source>
        <strain evidence="2">IMI 504893</strain>
    </source>
</reference>
<keyword evidence="3" id="KW-1185">Reference proteome</keyword>
<feature type="signal peptide" evidence="1">
    <location>
        <begin position="1"/>
        <end position="26"/>
    </location>
</feature>
<keyword evidence="1" id="KW-0732">Signal</keyword>
<dbReference type="AlphaFoldDB" id="A0A9Q8SWW0"/>
<protein>
    <recommendedName>
        <fullName evidence="4">Secreted protein</fullName>
    </recommendedName>
</protein>
<evidence type="ECO:0000313" key="3">
    <source>
        <dbReference type="Proteomes" id="UP000830671"/>
    </source>
</evidence>
<feature type="chain" id="PRO_5040261562" description="Secreted protein" evidence="1">
    <location>
        <begin position="27"/>
        <end position="72"/>
    </location>
</feature>
<dbReference type="RefSeq" id="XP_049146711.1">
    <property type="nucleotide sequence ID" value="XM_049289566.1"/>
</dbReference>
<accession>A0A9Q8SWW0</accession>
<dbReference type="Proteomes" id="UP000830671">
    <property type="component" value="Chromosome 5"/>
</dbReference>
<evidence type="ECO:0008006" key="4">
    <source>
        <dbReference type="Google" id="ProtNLM"/>
    </source>
</evidence>
<organism evidence="2 3">
    <name type="scientific">Colletotrichum lupini</name>
    <dbReference type="NCBI Taxonomy" id="145971"/>
    <lineage>
        <taxon>Eukaryota</taxon>
        <taxon>Fungi</taxon>
        <taxon>Dikarya</taxon>
        <taxon>Ascomycota</taxon>
        <taxon>Pezizomycotina</taxon>
        <taxon>Sordariomycetes</taxon>
        <taxon>Hypocreomycetidae</taxon>
        <taxon>Glomerellales</taxon>
        <taxon>Glomerellaceae</taxon>
        <taxon>Colletotrichum</taxon>
        <taxon>Colletotrichum acutatum species complex</taxon>
    </lineage>
</organism>
<name>A0A9Q8SWW0_9PEZI</name>
<evidence type="ECO:0000313" key="2">
    <source>
        <dbReference type="EMBL" id="UQC85094.1"/>
    </source>
</evidence>
<gene>
    <name evidence="2" type="ORF">CLUP02_10590</name>
</gene>
<dbReference type="EMBL" id="CP019477">
    <property type="protein sequence ID" value="UQC85094.1"/>
    <property type="molecule type" value="Genomic_DNA"/>
</dbReference>
<proteinExistence type="predicted"/>
<dbReference type="GeneID" id="73344576"/>